<keyword evidence="3" id="KW-1185">Reference proteome</keyword>
<organism evidence="2 3">
    <name type="scientific">Olea europaea subsp. europaea</name>
    <dbReference type="NCBI Taxonomy" id="158383"/>
    <lineage>
        <taxon>Eukaryota</taxon>
        <taxon>Viridiplantae</taxon>
        <taxon>Streptophyta</taxon>
        <taxon>Embryophyta</taxon>
        <taxon>Tracheophyta</taxon>
        <taxon>Spermatophyta</taxon>
        <taxon>Magnoliopsida</taxon>
        <taxon>eudicotyledons</taxon>
        <taxon>Gunneridae</taxon>
        <taxon>Pentapetalae</taxon>
        <taxon>asterids</taxon>
        <taxon>lamiids</taxon>
        <taxon>Lamiales</taxon>
        <taxon>Oleaceae</taxon>
        <taxon>Oleeae</taxon>
        <taxon>Olea</taxon>
    </lineage>
</organism>
<accession>A0A8S0PMN1</accession>
<reference evidence="2 3" key="1">
    <citation type="submission" date="2019-12" db="EMBL/GenBank/DDBJ databases">
        <authorList>
            <person name="Alioto T."/>
            <person name="Alioto T."/>
            <person name="Gomez Garrido J."/>
        </authorList>
    </citation>
    <scope>NUCLEOTIDE SEQUENCE [LARGE SCALE GENOMIC DNA]</scope>
</reference>
<evidence type="ECO:0000313" key="3">
    <source>
        <dbReference type="Proteomes" id="UP000594638"/>
    </source>
</evidence>
<feature type="compositionally biased region" description="Basic and acidic residues" evidence="1">
    <location>
        <begin position="1"/>
        <end position="10"/>
    </location>
</feature>
<gene>
    <name evidence="2" type="ORF">OLEA9_A100148</name>
</gene>
<dbReference type="Proteomes" id="UP000594638">
    <property type="component" value="Unassembled WGS sequence"/>
</dbReference>
<sequence length="109" mass="12547">MVKDRSRNITRDGANSGVPNYNSCPPPYLNRKDTDVKSGILPDHELSRLSNINVDSDYKKWQEWQANAKRARNVQDDDFQHPSSFVGKDYTNLQTYSDALSKDQVWNGR</sequence>
<dbReference type="Gramene" id="OE9A100148T1">
    <property type="protein sequence ID" value="OE9A100148C1"/>
    <property type="gene ID" value="OE9A100148"/>
</dbReference>
<protein>
    <submittedName>
        <fullName evidence="2">Uncharacterized protein</fullName>
    </submittedName>
</protein>
<feature type="region of interest" description="Disordered" evidence="1">
    <location>
        <begin position="1"/>
        <end position="36"/>
    </location>
</feature>
<dbReference type="EMBL" id="CACTIH010000155">
    <property type="protein sequence ID" value="CAA2955555.1"/>
    <property type="molecule type" value="Genomic_DNA"/>
</dbReference>
<proteinExistence type="predicted"/>
<evidence type="ECO:0000256" key="1">
    <source>
        <dbReference type="SAM" id="MobiDB-lite"/>
    </source>
</evidence>
<evidence type="ECO:0000313" key="2">
    <source>
        <dbReference type="EMBL" id="CAA2955555.1"/>
    </source>
</evidence>
<comment type="caution">
    <text evidence="2">The sequence shown here is derived from an EMBL/GenBank/DDBJ whole genome shotgun (WGS) entry which is preliminary data.</text>
</comment>
<name>A0A8S0PMN1_OLEEU</name>
<dbReference type="AlphaFoldDB" id="A0A8S0PMN1"/>